<evidence type="ECO:0000256" key="1">
    <source>
        <dbReference type="ARBA" id="ARBA00022729"/>
    </source>
</evidence>
<dbReference type="InterPro" id="IPR010562">
    <property type="entry name" value="Haemolymph_juvenile_hormone-bd"/>
</dbReference>
<dbReference type="GO" id="GO:0005615">
    <property type="term" value="C:extracellular space"/>
    <property type="evidence" value="ECO:0007669"/>
    <property type="project" value="TreeGrafter"/>
</dbReference>
<evidence type="ECO:0000313" key="6">
    <source>
        <dbReference type="Proteomes" id="UP001075354"/>
    </source>
</evidence>
<evidence type="ECO:0008006" key="7">
    <source>
        <dbReference type="Google" id="ProtNLM"/>
    </source>
</evidence>
<comment type="similarity">
    <text evidence="3">Belongs to the TO family.</text>
</comment>
<keyword evidence="1 4" id="KW-0732">Signal</keyword>
<dbReference type="SMART" id="SM00700">
    <property type="entry name" value="JHBP"/>
    <property type="match status" value="1"/>
</dbReference>
<dbReference type="InterPro" id="IPR038606">
    <property type="entry name" value="To_sf"/>
</dbReference>
<dbReference type="Proteomes" id="UP001075354">
    <property type="component" value="Chromosome 4"/>
</dbReference>
<sequence length="252" mass="28229">MLSFSRRSCTGAVVLLALVSASLAVKAGDIFKLCKRNDPQLNECVKESILALRSTFKNGIPELKVNSLDPMVVSEISLNQGSGPVSIKSTFKDLHIKGFTDVQIHNVKVDLPNYRMDIDTSLDWFYTWGDYDIKGQILVLPISGTGPSWSNYTNVKGRATITGHEVIKKNKTYFGMDNMLFDLDVGHATIHMDNLFNGNKVLGDTMNRFMSDNWKVVYAELKPVIDEAVSTLLRDVAKKTFDKFPLEELFPK</sequence>
<evidence type="ECO:0000256" key="4">
    <source>
        <dbReference type="SAM" id="SignalP"/>
    </source>
</evidence>
<proteinExistence type="inferred from homology"/>
<keyword evidence="2" id="KW-0090">Biological rhythms</keyword>
<accession>A0AAV7XX71</accession>
<dbReference type="FunFam" id="3.15.10.30:FF:000001">
    <property type="entry name" value="Takeout-like protein 1"/>
    <property type="match status" value="1"/>
</dbReference>
<evidence type="ECO:0000256" key="2">
    <source>
        <dbReference type="ARBA" id="ARBA00023108"/>
    </source>
</evidence>
<keyword evidence="6" id="KW-1185">Reference proteome</keyword>
<name>A0AAV7XX71_9NEOP</name>
<dbReference type="Gene3D" id="3.15.10.30">
    <property type="entry name" value="Haemolymph juvenile hormone binding protein"/>
    <property type="match status" value="1"/>
</dbReference>
<feature type="signal peptide" evidence="4">
    <location>
        <begin position="1"/>
        <end position="24"/>
    </location>
</feature>
<dbReference type="PANTHER" id="PTHR11008:SF41">
    <property type="entry name" value="RE70318P"/>
    <property type="match status" value="1"/>
</dbReference>
<gene>
    <name evidence="5" type="ORF">ONE63_006874</name>
</gene>
<reference evidence="5" key="1">
    <citation type="submission" date="2022-12" db="EMBL/GenBank/DDBJ databases">
        <title>Chromosome-level genome assembly of the bean flower thrips Megalurothrips usitatus.</title>
        <authorList>
            <person name="Ma L."/>
            <person name="Liu Q."/>
            <person name="Li H."/>
            <person name="Cai W."/>
        </authorList>
    </citation>
    <scope>NUCLEOTIDE SEQUENCE</scope>
    <source>
        <strain evidence="5">Cailab_2022a</strain>
    </source>
</reference>
<dbReference type="EMBL" id="JAPTSV010000004">
    <property type="protein sequence ID" value="KAJ1528463.1"/>
    <property type="molecule type" value="Genomic_DNA"/>
</dbReference>
<dbReference type="Pfam" id="PF06585">
    <property type="entry name" value="JHBP"/>
    <property type="match status" value="1"/>
</dbReference>
<organism evidence="5 6">
    <name type="scientific">Megalurothrips usitatus</name>
    <name type="common">bean blossom thrips</name>
    <dbReference type="NCBI Taxonomy" id="439358"/>
    <lineage>
        <taxon>Eukaryota</taxon>
        <taxon>Metazoa</taxon>
        <taxon>Ecdysozoa</taxon>
        <taxon>Arthropoda</taxon>
        <taxon>Hexapoda</taxon>
        <taxon>Insecta</taxon>
        <taxon>Pterygota</taxon>
        <taxon>Neoptera</taxon>
        <taxon>Paraneoptera</taxon>
        <taxon>Thysanoptera</taxon>
        <taxon>Terebrantia</taxon>
        <taxon>Thripoidea</taxon>
        <taxon>Thripidae</taxon>
        <taxon>Megalurothrips</taxon>
    </lineage>
</organism>
<protein>
    <recommendedName>
        <fullName evidence="7">Protein takeout-like</fullName>
    </recommendedName>
</protein>
<comment type="caution">
    <text evidence="5">The sequence shown here is derived from an EMBL/GenBank/DDBJ whole genome shotgun (WGS) entry which is preliminary data.</text>
</comment>
<dbReference type="GO" id="GO:0007623">
    <property type="term" value="P:circadian rhythm"/>
    <property type="evidence" value="ECO:0007669"/>
    <property type="project" value="UniProtKB-ARBA"/>
</dbReference>
<dbReference type="AlphaFoldDB" id="A0AAV7XX71"/>
<evidence type="ECO:0000256" key="3">
    <source>
        <dbReference type="ARBA" id="ARBA00060902"/>
    </source>
</evidence>
<dbReference type="PANTHER" id="PTHR11008">
    <property type="entry name" value="PROTEIN TAKEOUT-LIKE PROTEIN"/>
    <property type="match status" value="1"/>
</dbReference>
<feature type="chain" id="PRO_5043608469" description="Protein takeout-like" evidence="4">
    <location>
        <begin position="25"/>
        <end position="252"/>
    </location>
</feature>
<evidence type="ECO:0000313" key="5">
    <source>
        <dbReference type="EMBL" id="KAJ1528463.1"/>
    </source>
</evidence>